<proteinExistence type="predicted"/>
<evidence type="ECO:0000313" key="3">
    <source>
        <dbReference type="Proteomes" id="UP000003729"/>
    </source>
</evidence>
<dbReference type="EMBL" id="ABXW01000053">
    <property type="protein sequence ID" value="EEB44822.1"/>
    <property type="molecule type" value="Genomic_DNA"/>
</dbReference>
<protein>
    <recommendedName>
        <fullName evidence="4">YdgA family protein</fullName>
    </recommendedName>
</protein>
<dbReference type="InterPro" id="IPR010352">
    <property type="entry name" value="DUF945"/>
</dbReference>
<gene>
    <name evidence="2" type="ORF">PROVALCAL_02847</name>
</gene>
<evidence type="ECO:0000256" key="1">
    <source>
        <dbReference type="SAM" id="MobiDB-lite"/>
    </source>
</evidence>
<feature type="region of interest" description="Disordered" evidence="1">
    <location>
        <begin position="513"/>
        <end position="549"/>
    </location>
</feature>
<dbReference type="Proteomes" id="UP000003729">
    <property type="component" value="Unassembled WGS sequence"/>
</dbReference>
<feature type="compositionally biased region" description="Low complexity" evidence="1">
    <location>
        <begin position="530"/>
        <end position="549"/>
    </location>
</feature>
<organism evidence="2 3">
    <name type="scientific">Providencia alcalifaciens DSM 30120</name>
    <dbReference type="NCBI Taxonomy" id="520999"/>
    <lineage>
        <taxon>Bacteria</taxon>
        <taxon>Pseudomonadati</taxon>
        <taxon>Pseudomonadota</taxon>
        <taxon>Gammaproteobacteria</taxon>
        <taxon>Enterobacterales</taxon>
        <taxon>Morganellaceae</taxon>
        <taxon>Providencia</taxon>
    </lineage>
</organism>
<sequence length="549" mass="59755">MLIMKKSLVAVGVIVALGAVWTGASWYTGSKVEAELNKVITNSNAFITANDPSADVVFKLENYKRGVFSSQADIIITSTASADENIVFKADISHGPLPLSQVAKFNLMPKLGAVNVELANTKATKELFEATKGKPFMHGSAVIGYSKNVDSSIELIPLEYTKEDGKFSFSGAKFDIATGSDLSTVDASLVTDSLVISSTKEEGTITMKGMKLVSNVKKSQHGFYTGTQSFVIADTDVNIPETKFSFKDLNVSSDTSINGDDVKGNLSYKISDVKALDQNLGSGELTVAIEKLDAKALGQFVEQYNKALAEGLATGNPTEASEKIAMQMMTTTLPELMKSKPVFTVSPFYWKNEAGQSSIDLSVTFNKWNQDEITALAMQNKVDEAFKQLITSFDFSMKLNKPMVIESMTQAMILDGGAAVSAEDKKVVKEQVTEEFAGVQQMLTADMFSNPFEEMFMTDEQRAEKAKEKKHPWMIDSENDLTMTVKFSGNDLTFNGDKYTLAEFLTKMKMMSGPEDEMGYEEEAQPADGAEVAEPAIEAEQPAEAPAAQ</sequence>
<evidence type="ECO:0008006" key="4">
    <source>
        <dbReference type="Google" id="ProtNLM"/>
    </source>
</evidence>
<dbReference type="eggNOG" id="COG5339">
    <property type="taxonomic scope" value="Bacteria"/>
</dbReference>
<accession>B6XHK9</accession>
<reference evidence="2 3" key="1">
    <citation type="submission" date="2008-10" db="EMBL/GenBank/DDBJ databases">
        <title>Draft genome sequence of Providencia alcalifaciens (DSM 30120).</title>
        <authorList>
            <person name="Sudarsanam P."/>
            <person name="Ley R."/>
            <person name="Guruge J."/>
            <person name="Turnbaugh P.J."/>
            <person name="Mahowald M."/>
            <person name="Liep D."/>
            <person name="Gordon J."/>
        </authorList>
    </citation>
    <scope>NUCLEOTIDE SEQUENCE [LARGE SCALE GENOMIC DNA]</scope>
    <source>
        <strain evidence="2 3">DSM 30120</strain>
    </source>
</reference>
<dbReference type="Pfam" id="PF06097">
    <property type="entry name" value="DUF945"/>
    <property type="match status" value="1"/>
</dbReference>
<name>B6XHK9_9GAMM</name>
<dbReference type="AlphaFoldDB" id="B6XHK9"/>
<evidence type="ECO:0000313" key="2">
    <source>
        <dbReference type="EMBL" id="EEB44822.1"/>
    </source>
</evidence>
<comment type="caution">
    <text evidence="2">The sequence shown here is derived from an EMBL/GenBank/DDBJ whole genome shotgun (WGS) entry which is preliminary data.</text>
</comment>
<feature type="compositionally biased region" description="Acidic residues" evidence="1">
    <location>
        <begin position="514"/>
        <end position="525"/>
    </location>
</feature>
<reference evidence="2 3" key="2">
    <citation type="submission" date="2008-10" db="EMBL/GenBank/DDBJ databases">
        <authorList>
            <person name="Fulton L."/>
            <person name="Clifton S."/>
            <person name="Fulton B."/>
            <person name="Xu J."/>
            <person name="Minx P."/>
            <person name="Pepin K.H."/>
            <person name="Johnson M."/>
            <person name="Bhonagiri V."/>
            <person name="Nash W.E."/>
            <person name="Mardis E.R."/>
            <person name="Wilson R.K."/>
        </authorList>
    </citation>
    <scope>NUCLEOTIDE SEQUENCE [LARGE SCALE GENOMIC DNA]</scope>
    <source>
        <strain evidence="2 3">DSM 30120</strain>
    </source>
</reference>